<dbReference type="InterPro" id="IPR011989">
    <property type="entry name" value="ARM-like"/>
</dbReference>
<dbReference type="eggNOG" id="KOG2032">
    <property type="taxonomic scope" value="Eukaryota"/>
</dbReference>
<dbReference type="InterPro" id="IPR045206">
    <property type="entry name" value="Maestro_heat-like_prot"/>
</dbReference>
<feature type="domain" description="Maestro-like HEAT-repeats" evidence="2">
    <location>
        <begin position="1009"/>
        <end position="1244"/>
    </location>
</feature>
<keyword evidence="1" id="KW-0677">Repeat</keyword>
<dbReference type="OrthoDB" id="1884734at2759"/>
<evidence type="ECO:0000313" key="6">
    <source>
        <dbReference type="EMBL" id="CAD5208908.1"/>
    </source>
</evidence>
<evidence type="ECO:0000259" key="3">
    <source>
        <dbReference type="Pfam" id="PF23210"/>
    </source>
</evidence>
<evidence type="ECO:0000313" key="7">
    <source>
        <dbReference type="Proteomes" id="UP000095284"/>
    </source>
</evidence>
<feature type="domain" description="Maestro/Maestro-like HEAT-repeats" evidence="5">
    <location>
        <begin position="1472"/>
        <end position="1750"/>
    </location>
</feature>
<evidence type="ECO:0000259" key="2">
    <source>
        <dbReference type="Pfam" id="PF21047"/>
    </source>
</evidence>
<gene>
    <name evidence="6" type="ORF">BXYJ_LOCUS1144</name>
</gene>
<feature type="domain" description="MROH2B-like HEAT-repeats" evidence="3">
    <location>
        <begin position="278"/>
        <end position="643"/>
    </location>
</feature>
<feature type="domain" description="MROH2B-like N-terminal HEAT-repeats" evidence="4">
    <location>
        <begin position="32"/>
        <end position="270"/>
    </location>
</feature>
<evidence type="ECO:0000256" key="1">
    <source>
        <dbReference type="ARBA" id="ARBA00022737"/>
    </source>
</evidence>
<proteinExistence type="predicted"/>
<evidence type="ECO:0000259" key="4">
    <source>
        <dbReference type="Pfam" id="PF23221"/>
    </source>
</evidence>
<evidence type="ECO:0000313" key="8">
    <source>
        <dbReference type="Proteomes" id="UP000659654"/>
    </source>
</evidence>
<evidence type="ECO:0000259" key="5">
    <source>
        <dbReference type="Pfam" id="PF23227"/>
    </source>
</evidence>
<dbReference type="InterPro" id="IPR055406">
    <property type="entry name" value="HEAT_Maestro"/>
</dbReference>
<dbReference type="InterPro" id="IPR056282">
    <property type="entry name" value="MROH2B-like_N_HEAT"/>
</dbReference>
<dbReference type="InterPro" id="IPR016024">
    <property type="entry name" value="ARM-type_fold"/>
</dbReference>
<dbReference type="SUPFAM" id="SSF48371">
    <property type="entry name" value="ARM repeat"/>
    <property type="match status" value="2"/>
</dbReference>
<dbReference type="Pfam" id="PF21047">
    <property type="entry name" value="HEAT_Maestro"/>
    <property type="match status" value="1"/>
</dbReference>
<evidence type="ECO:0000313" key="9">
    <source>
        <dbReference type="WBParaSite" id="BXY_0146500.1"/>
    </source>
</evidence>
<feature type="domain" description="MROH2B-like HEAT-repeats" evidence="3">
    <location>
        <begin position="671"/>
        <end position="976"/>
    </location>
</feature>
<dbReference type="EMBL" id="CAJFCV020000001">
    <property type="protein sequence ID" value="CAG9083331.1"/>
    <property type="molecule type" value="Genomic_DNA"/>
</dbReference>
<protein>
    <submittedName>
        <fullName evidence="6">(pine wood nematode) hypothetical protein</fullName>
    </submittedName>
</protein>
<dbReference type="PANTHER" id="PTHR23120:SF0">
    <property type="entry name" value="MAESTRO HEAT-LIKE REPEAT FAMILY MEMBER 1"/>
    <property type="match status" value="1"/>
</dbReference>
<dbReference type="Pfam" id="PF23221">
    <property type="entry name" value="HEAT_MROH2B_1st"/>
    <property type="match status" value="1"/>
</dbReference>
<dbReference type="Pfam" id="PF23227">
    <property type="entry name" value="HEAT_MROH2B_C"/>
    <property type="match status" value="1"/>
</dbReference>
<dbReference type="InterPro" id="IPR048465">
    <property type="entry name" value="Maestro-like_HEAT"/>
</dbReference>
<dbReference type="InterPro" id="IPR055408">
    <property type="entry name" value="HEAT_MROH2B-like"/>
</dbReference>
<name>A0A1I7RL80_BURXY</name>
<accession>A0A1I7RL80</accession>
<dbReference type="Proteomes" id="UP000582659">
    <property type="component" value="Unassembled WGS sequence"/>
</dbReference>
<reference evidence="9" key="1">
    <citation type="submission" date="2016-11" db="UniProtKB">
        <authorList>
            <consortium name="WormBaseParasite"/>
        </authorList>
    </citation>
    <scope>IDENTIFICATION</scope>
</reference>
<dbReference type="Proteomes" id="UP000659654">
    <property type="component" value="Unassembled WGS sequence"/>
</dbReference>
<dbReference type="Gene3D" id="1.25.10.10">
    <property type="entry name" value="Leucine-rich Repeat Variant"/>
    <property type="match status" value="3"/>
</dbReference>
<keyword evidence="8" id="KW-1185">Reference proteome</keyword>
<dbReference type="WBParaSite" id="BXY_0146500.1">
    <property type="protein sequence ID" value="BXY_0146500.1"/>
    <property type="gene ID" value="BXY_0146500"/>
</dbReference>
<organism evidence="7 9">
    <name type="scientific">Bursaphelenchus xylophilus</name>
    <name type="common">Pinewood nematode worm</name>
    <name type="synonym">Aphelenchoides xylophilus</name>
    <dbReference type="NCBI Taxonomy" id="6326"/>
    <lineage>
        <taxon>Eukaryota</taxon>
        <taxon>Metazoa</taxon>
        <taxon>Ecdysozoa</taxon>
        <taxon>Nematoda</taxon>
        <taxon>Chromadorea</taxon>
        <taxon>Rhabditida</taxon>
        <taxon>Tylenchina</taxon>
        <taxon>Tylenchomorpha</taxon>
        <taxon>Aphelenchoidea</taxon>
        <taxon>Aphelenchoididae</taxon>
        <taxon>Bursaphelenchus</taxon>
    </lineage>
</organism>
<dbReference type="PANTHER" id="PTHR23120">
    <property type="entry name" value="MAESTRO-RELATED HEAT DOMAIN-CONTAINING"/>
    <property type="match status" value="1"/>
</dbReference>
<dbReference type="GO" id="GO:0005737">
    <property type="term" value="C:cytoplasm"/>
    <property type="evidence" value="ECO:0007669"/>
    <property type="project" value="TreeGrafter"/>
</dbReference>
<sequence>MASNMEELVLTLLDSVLKTTNEETKEALAESLFQFGVKRPALFLQAAHAYLVQHNKLSDNHREFVLKSISKVIQRRGAAEQLDQQQVLLVINLATQEMTMAKDTDDEWAKAARDVLVTLAKHDRFVGHVMDALLLKFPPGLSVAPHKYITLTLAAVAQHNPFGFVPFLTDVLSRTVPLLSHLKQDPLKSAWSKALTAFCESLIEFSSSNEPELENPHAVIDNVEYIPHPIVTQDLQQNYSDQLEAAYDVIIHWVSSKDPKCRAHSAECVGILSLFVSRERLSKDLKKIITSFLSLYKKALSPNEQYHITKGIGYFLESCCMDNVVPLDYYLDDIFNSLFPNVCVVTEQCFSADETQDKVLNSAAIKVRNEAFRCFHVASSRFADKQVYYLIHKIQSEKDSVKLGATNFMRHLLNSAGSQMEDKKSLITMGIKPLLVDTQLAVMVKMGVCQLCVALADHGYVEPDNGGLHVVQFLVRNLVINDENGATTASSQNIKTMRLSPEQNALLQLQQQCAQALHTIAKTCDSSELLLWPYLFEFVCNETYSPALGDIFKCIRILVAKKKEKEQTLDFSKDIEANAKLAGPVQTFARLIVCLNKGFVNGQIQKRSKEALRLLIDLSEWFNPHLAKQLPEKAGELLKDLESLSGSFDLSSPSKTFIHSLDIQCLNSGQSRQKKWQQLTLNMLSSCIHLVSDGDWRQQLAAALGQQLRLYTNYPSDKGFAMKLLGSALSRVANTAFVTEHIGLMFRSANLGNAMEREGCALSMGLCAQVHTDLVLTELENIAKWEHTRKGAGLFSFLKDAMPYGKGTDADIVHLRATVILSYGYVTLYCPDDLLVQRLESTTLPFLRQYLAGFKPDTPIKESHLEAINLIGMAVHPSNLSAEYQFDSRYECFTYIKQYVKSESKESLSNSVLLHAAKATATLCALEPPISDNELWDLGNILTQWIFPISREKSGLKTADDEDTATMMDSTVQQYQSAIGCIVAKKPVVHTISQLLKIFQPYYSSLADHERSRSIETTVLILQVYSNDPRDCTLGHANNFGPLSSILGRLAPRLADSVASVRLASVRVVYLGFRLSLLHSGHSPLETEVLDDALFDLDYFIANHLNNDGKQDSAKIREAIAAIGEEIEARLPQNQLQTYLSVLFKMLSDRQSNVSTSAAQLLGIMVNNRGHLLNTEAELLLKTITEQLELVQSSVHTYADLLEAFRIFSNHQPNTAVEVLLRQPLPYSTPCIDMWKTLCHEQSHLLVIFDYILELSGFPFSEDEIASGNPPELCSSVDTGAGTTIKVVTARYCSLTAAFNELIQHGEFDEQLLSRIPFCLAVLLHHLTAVIVDVVYPASSMKDPSQKPTTVITPELRRVTTVPANIVVQALKSLLIKLNAIKSMDIMNAERGWSSLANTLQYPSAVAILCRALVNEKPALISKLISIMTSRVDKERLESEKEVAALVLGSLVSRSPDVNGQFDFDVLRAMTSALATAFTDVSLPVRRFSLRGFTYVGILHDICQKSAESQCLFKSLAKDAFEFAQIGLDATDDRNDLIAAEAMNTLLSVCDVVDKDLLETALSSLLLKLRPCFDKESVDLRAVSFKLFAKLGQRLGRLDLFRESLHSNLVSIMLHLNDDSNIVSEACAYTLNTLAEIFTSPQTITLIQNSIKDSEPPRDYISFLQDFSTILAVCFPDRVNYYAMCGTNYFKSHFPKIQCNAARMVGFLLNALSEELKETISKDIVFGAYAELLKDTNMKARESAAEGIVSLTSFN</sequence>
<dbReference type="Pfam" id="PF23210">
    <property type="entry name" value="HEAT_Maestro_2"/>
    <property type="match status" value="2"/>
</dbReference>
<dbReference type="Proteomes" id="UP000095284">
    <property type="component" value="Unplaced"/>
</dbReference>
<reference evidence="6" key="2">
    <citation type="submission" date="2020-09" db="EMBL/GenBank/DDBJ databases">
        <authorList>
            <person name="Kikuchi T."/>
        </authorList>
    </citation>
    <scope>NUCLEOTIDE SEQUENCE</scope>
    <source>
        <strain evidence="6">Ka4C1</strain>
    </source>
</reference>
<dbReference type="EMBL" id="CAJFDI010000001">
    <property type="protein sequence ID" value="CAD5208908.1"/>
    <property type="molecule type" value="Genomic_DNA"/>
</dbReference>